<reference evidence="2" key="1">
    <citation type="submission" date="2019-08" db="EMBL/GenBank/DDBJ databases">
        <authorList>
            <person name="Kucharzyk K."/>
            <person name="Murdoch R.W."/>
            <person name="Higgins S."/>
            <person name="Loffler F."/>
        </authorList>
    </citation>
    <scope>NUCLEOTIDE SEQUENCE</scope>
</reference>
<dbReference type="AlphaFoldDB" id="A0A645EF76"/>
<evidence type="ECO:0000313" key="2">
    <source>
        <dbReference type="EMBL" id="MPM99941.1"/>
    </source>
</evidence>
<evidence type="ECO:0000256" key="1">
    <source>
        <dbReference type="SAM" id="Phobius"/>
    </source>
</evidence>
<keyword evidence="1" id="KW-0472">Membrane</keyword>
<name>A0A645EF76_9ZZZZ</name>
<feature type="transmembrane region" description="Helical" evidence="1">
    <location>
        <begin position="70"/>
        <end position="92"/>
    </location>
</feature>
<keyword evidence="1" id="KW-1133">Transmembrane helix</keyword>
<accession>A0A645EF76</accession>
<feature type="transmembrane region" description="Helical" evidence="1">
    <location>
        <begin position="27"/>
        <end position="49"/>
    </location>
</feature>
<organism evidence="2">
    <name type="scientific">bioreactor metagenome</name>
    <dbReference type="NCBI Taxonomy" id="1076179"/>
    <lineage>
        <taxon>unclassified sequences</taxon>
        <taxon>metagenomes</taxon>
        <taxon>ecological metagenomes</taxon>
    </lineage>
</organism>
<keyword evidence="1" id="KW-0812">Transmembrane</keyword>
<proteinExistence type="predicted"/>
<gene>
    <name evidence="2" type="ORF">SDC9_147136</name>
</gene>
<sequence length="105" mass="11886">MTSMCAIVMAILPLATLYQVSKPFTKYRLFVFLGVSAINIASLIFAFVVDINYGRHRLFEIDFSQLLLHNYVQIGLILIICAALYIGVSYIVNLLRNRGINNNEN</sequence>
<dbReference type="EMBL" id="VSSQ01045995">
    <property type="protein sequence ID" value="MPM99941.1"/>
    <property type="molecule type" value="Genomic_DNA"/>
</dbReference>
<comment type="caution">
    <text evidence="2">The sequence shown here is derived from an EMBL/GenBank/DDBJ whole genome shotgun (WGS) entry which is preliminary data.</text>
</comment>
<protein>
    <submittedName>
        <fullName evidence="2">Uncharacterized protein</fullName>
    </submittedName>
</protein>